<dbReference type="EMBL" id="ONZF01000002">
    <property type="protein sequence ID" value="SPJ23414.1"/>
    <property type="molecule type" value="Genomic_DNA"/>
</dbReference>
<protein>
    <recommendedName>
        <fullName evidence="9">Cobalamin biosynthesis protein CobD</fullName>
    </recommendedName>
</protein>
<evidence type="ECO:0000256" key="9">
    <source>
        <dbReference type="HAMAP-Rule" id="MF_00024"/>
    </source>
</evidence>
<comment type="subcellular location">
    <subcellularLocation>
        <location evidence="1 9">Cell membrane</location>
        <topology evidence="1 9">Multi-pass membrane protein</topology>
    </subcellularLocation>
</comment>
<evidence type="ECO:0000313" key="11">
    <source>
        <dbReference type="Proteomes" id="UP000244912"/>
    </source>
</evidence>
<dbReference type="NCBIfam" id="TIGR00380">
    <property type="entry name" value="cobal_cbiB"/>
    <property type="match status" value="1"/>
</dbReference>
<accession>A0A2R8BTD1</accession>
<dbReference type="PANTHER" id="PTHR34308:SF1">
    <property type="entry name" value="COBALAMIN BIOSYNTHESIS PROTEIN CBIB"/>
    <property type="match status" value="1"/>
</dbReference>
<keyword evidence="6 9" id="KW-0812">Transmembrane</keyword>
<dbReference type="UniPathway" id="UPA00148"/>
<dbReference type="AlphaFoldDB" id="A0A2R8BTD1"/>
<dbReference type="GO" id="GO:0009236">
    <property type="term" value="P:cobalamin biosynthetic process"/>
    <property type="evidence" value="ECO:0007669"/>
    <property type="project" value="UniProtKB-UniRule"/>
</dbReference>
<organism evidence="10 11">
    <name type="scientific">Palleronia abyssalis</name>
    <dbReference type="NCBI Taxonomy" id="1501240"/>
    <lineage>
        <taxon>Bacteria</taxon>
        <taxon>Pseudomonadati</taxon>
        <taxon>Pseudomonadota</taxon>
        <taxon>Alphaproteobacteria</taxon>
        <taxon>Rhodobacterales</taxon>
        <taxon>Roseobacteraceae</taxon>
        <taxon>Palleronia</taxon>
    </lineage>
</organism>
<keyword evidence="8 9" id="KW-0472">Membrane</keyword>
<keyword evidence="4 9" id="KW-1003">Cell membrane</keyword>
<evidence type="ECO:0000313" key="10">
    <source>
        <dbReference type="EMBL" id="SPJ23414.1"/>
    </source>
</evidence>
<dbReference type="HAMAP" id="MF_00024">
    <property type="entry name" value="CobD_CbiB"/>
    <property type="match status" value="1"/>
</dbReference>
<dbReference type="Pfam" id="PF03186">
    <property type="entry name" value="CobD_Cbib"/>
    <property type="match status" value="1"/>
</dbReference>
<evidence type="ECO:0000256" key="3">
    <source>
        <dbReference type="ARBA" id="ARBA00006263"/>
    </source>
</evidence>
<keyword evidence="11" id="KW-1185">Reference proteome</keyword>
<dbReference type="GO" id="GO:0015420">
    <property type="term" value="F:ABC-type vitamin B12 transporter activity"/>
    <property type="evidence" value="ECO:0007669"/>
    <property type="project" value="UniProtKB-UniRule"/>
</dbReference>
<evidence type="ECO:0000256" key="5">
    <source>
        <dbReference type="ARBA" id="ARBA00022573"/>
    </source>
</evidence>
<evidence type="ECO:0000256" key="6">
    <source>
        <dbReference type="ARBA" id="ARBA00022692"/>
    </source>
</evidence>
<dbReference type="InterPro" id="IPR004485">
    <property type="entry name" value="Cobalamin_biosynth_CobD/CbiB"/>
</dbReference>
<dbReference type="GO" id="GO:0005886">
    <property type="term" value="C:plasma membrane"/>
    <property type="evidence" value="ECO:0007669"/>
    <property type="project" value="UniProtKB-SubCell"/>
</dbReference>
<keyword evidence="7 9" id="KW-1133">Transmembrane helix</keyword>
<keyword evidence="5 9" id="KW-0169">Cobalamin biosynthesis</keyword>
<comment type="function">
    <text evidence="9">Converts cobyric acid to cobinamide by the addition of aminopropanol on the F carboxylic group.</text>
</comment>
<dbReference type="PANTHER" id="PTHR34308">
    <property type="entry name" value="COBALAMIN BIOSYNTHESIS PROTEIN CBIB"/>
    <property type="match status" value="1"/>
</dbReference>
<comment type="pathway">
    <text evidence="2 9">Cofactor biosynthesis; adenosylcobalamin biosynthesis.</text>
</comment>
<evidence type="ECO:0000256" key="2">
    <source>
        <dbReference type="ARBA" id="ARBA00004953"/>
    </source>
</evidence>
<proteinExistence type="inferred from homology"/>
<evidence type="ECO:0000256" key="7">
    <source>
        <dbReference type="ARBA" id="ARBA00022989"/>
    </source>
</evidence>
<sequence>MIGAMVVALALDAAFGWPDALYRRIGHPVTWIGGLIGALDRRLNAPGDPEAARRAGKVTVALVLGATLLPALALQAALNDGLFAALLAGILAWPLVAARSLHDHVSAVAEPLGSGDTEGARHAVSMIVGRDPATLDPPAIARAGIESLAENASDAVVAPLVWGALLGLPGIVAYKAINTMDSMIGHRTPRHVDFGRAAAILDDWANWVPARLTGALFCVVSPSPRAAFAAMCRDAPGHRSPNAGWPEGAMAAALDCRLSGPRVYAEGTADEPWLNEGAPDPGPDTMERALSLYRRAMLIFGAGLLVLWLV</sequence>
<name>A0A2R8BTD1_9RHOB</name>
<feature type="transmembrane region" description="Helical" evidence="9">
    <location>
        <begin position="156"/>
        <end position="177"/>
    </location>
</feature>
<dbReference type="GO" id="GO:0048472">
    <property type="term" value="F:threonine-phosphate decarboxylase activity"/>
    <property type="evidence" value="ECO:0007669"/>
    <property type="project" value="InterPro"/>
</dbReference>
<dbReference type="Proteomes" id="UP000244912">
    <property type="component" value="Unassembled WGS sequence"/>
</dbReference>
<gene>
    <name evidence="10" type="primary">cobD_2</name>
    <name evidence="9" type="synonym">cobD</name>
    <name evidence="10" type="ORF">PAA8504_01225</name>
</gene>
<reference evidence="10 11" key="1">
    <citation type="submission" date="2018-03" db="EMBL/GenBank/DDBJ databases">
        <authorList>
            <person name="Keele B.F."/>
        </authorList>
    </citation>
    <scope>NUCLEOTIDE SEQUENCE [LARGE SCALE GENOMIC DNA]</scope>
    <source>
        <strain evidence="10 11">CECT 8504</strain>
    </source>
</reference>
<feature type="transmembrane region" description="Helical" evidence="9">
    <location>
        <begin position="292"/>
        <end position="309"/>
    </location>
</feature>
<comment type="caution">
    <text evidence="9">Lacks conserved residue(s) required for the propagation of feature annotation.</text>
</comment>
<feature type="transmembrane region" description="Helical" evidence="9">
    <location>
        <begin position="55"/>
        <end position="74"/>
    </location>
</feature>
<evidence type="ECO:0000256" key="4">
    <source>
        <dbReference type="ARBA" id="ARBA00022475"/>
    </source>
</evidence>
<comment type="similarity">
    <text evidence="3 9">Belongs to the CobD/CbiB family.</text>
</comment>
<evidence type="ECO:0000256" key="8">
    <source>
        <dbReference type="ARBA" id="ARBA00023136"/>
    </source>
</evidence>
<evidence type="ECO:0000256" key="1">
    <source>
        <dbReference type="ARBA" id="ARBA00004651"/>
    </source>
</evidence>